<dbReference type="NCBIfam" id="TIGR00786">
    <property type="entry name" value="dctM"/>
    <property type="match status" value="1"/>
</dbReference>
<feature type="domain" description="TRAP C4-dicarboxylate transport system permease DctM subunit" evidence="8">
    <location>
        <begin position="9"/>
        <end position="431"/>
    </location>
</feature>
<dbReference type="Pfam" id="PF06808">
    <property type="entry name" value="DctM"/>
    <property type="match status" value="1"/>
</dbReference>
<dbReference type="PIRSF" id="PIRSF006066">
    <property type="entry name" value="HI0050"/>
    <property type="match status" value="1"/>
</dbReference>
<keyword evidence="2" id="KW-1003">Cell membrane</keyword>
<dbReference type="GO" id="GO:0005886">
    <property type="term" value="C:plasma membrane"/>
    <property type="evidence" value="ECO:0007669"/>
    <property type="project" value="UniProtKB-SubCell"/>
</dbReference>
<sequence>MDILLYAAVFIILIIIKLPIAFVLGITGLFALLHNGYSPTEAIRQIYSGIDSFTLMAIPFFIFAGQIMNEGDITDRLLNISEALVGWIRGSLGHVNVVASILFAGISGAAVSDTAALGSMLIPAMEKKGYSRSYSSALTAASSIIGPTIPPSIPIIVYGGSMDISIAGLFAAGVLPGVFLGLIMMFINYYYVKKYDYERKADRLIAPDEEKVYGLTEKVIKYLLNFLKSLQGGIWALIMFLIIFGGILGGIFTATEAAGVAAAYAVIATFAFMKTLDLRGIWGVFMKVGSMTGMAMLIVSTGRIISHFFAMEDIPQMLSQYIMGLTTTDWVFMLICAVFLLFVGTFMDLIASIIILGPVLTPIAIEFGIHPYHFGLLFVFTLNVALITPPVGAVLFVVSAIGKTDFEDLVKDILPFYFAFILTIIVIIFFEPITLYIPYILGL</sequence>
<evidence type="ECO:0000256" key="4">
    <source>
        <dbReference type="ARBA" id="ARBA00022692"/>
    </source>
</evidence>
<dbReference type="AlphaFoldDB" id="A0A1G9ILW7"/>
<keyword evidence="6 7" id="KW-0472">Membrane</keyword>
<evidence type="ECO:0000256" key="3">
    <source>
        <dbReference type="ARBA" id="ARBA00022519"/>
    </source>
</evidence>
<comment type="subcellular location">
    <subcellularLocation>
        <location evidence="1">Cell inner membrane</location>
        <topology evidence="1">Multi-pass membrane protein</topology>
    </subcellularLocation>
</comment>
<evidence type="ECO:0000256" key="2">
    <source>
        <dbReference type="ARBA" id="ARBA00022475"/>
    </source>
</evidence>
<evidence type="ECO:0000256" key="1">
    <source>
        <dbReference type="ARBA" id="ARBA00004429"/>
    </source>
</evidence>
<feature type="transmembrane region" description="Helical" evidence="7">
    <location>
        <begin position="46"/>
        <end position="68"/>
    </location>
</feature>
<reference evidence="9 10" key="1">
    <citation type="submission" date="2016-10" db="EMBL/GenBank/DDBJ databases">
        <authorList>
            <person name="de Groot N.N."/>
        </authorList>
    </citation>
    <scope>NUCLEOTIDE SEQUENCE [LARGE SCALE GENOMIC DNA]</scope>
    <source>
        <strain evidence="9 10">SLAS-1</strain>
    </source>
</reference>
<dbReference type="OrthoDB" id="9772674at2"/>
<feature type="transmembrane region" description="Helical" evidence="7">
    <location>
        <begin position="97"/>
        <end position="122"/>
    </location>
</feature>
<dbReference type="Proteomes" id="UP000199476">
    <property type="component" value="Unassembled WGS sequence"/>
</dbReference>
<evidence type="ECO:0000259" key="8">
    <source>
        <dbReference type="Pfam" id="PF06808"/>
    </source>
</evidence>
<keyword evidence="3" id="KW-0997">Cell inner membrane</keyword>
<proteinExistence type="predicted"/>
<gene>
    <name evidence="9" type="ORF">SAMN04488692_1037</name>
</gene>
<keyword evidence="10" id="KW-1185">Reference proteome</keyword>
<feature type="transmembrane region" description="Helical" evidence="7">
    <location>
        <begin position="258"/>
        <end position="276"/>
    </location>
</feature>
<evidence type="ECO:0000256" key="5">
    <source>
        <dbReference type="ARBA" id="ARBA00022989"/>
    </source>
</evidence>
<feature type="transmembrane region" description="Helical" evidence="7">
    <location>
        <begin position="134"/>
        <end position="158"/>
    </location>
</feature>
<name>A0A1G9ILW7_9FIRM</name>
<accession>A0A1G9ILW7</accession>
<dbReference type="EMBL" id="FNGO01000003">
    <property type="protein sequence ID" value="SDL26258.1"/>
    <property type="molecule type" value="Genomic_DNA"/>
</dbReference>
<protein>
    <submittedName>
        <fullName evidence="9">TRAP transporter, DctM subunit</fullName>
    </submittedName>
</protein>
<feature type="transmembrane region" description="Helical" evidence="7">
    <location>
        <begin position="330"/>
        <end position="360"/>
    </location>
</feature>
<evidence type="ECO:0000313" key="10">
    <source>
        <dbReference type="Proteomes" id="UP000199476"/>
    </source>
</evidence>
<dbReference type="STRING" id="321763.SAMN04488692_1037"/>
<dbReference type="RefSeq" id="WP_089758119.1">
    <property type="nucleotide sequence ID" value="NZ_FNGO01000003.1"/>
</dbReference>
<feature type="transmembrane region" description="Helical" evidence="7">
    <location>
        <begin position="6"/>
        <end position="34"/>
    </location>
</feature>
<dbReference type="PANTHER" id="PTHR33362">
    <property type="entry name" value="SIALIC ACID TRAP TRANSPORTER PERMEASE PROTEIN SIAT-RELATED"/>
    <property type="match status" value="1"/>
</dbReference>
<keyword evidence="5 7" id="KW-1133">Transmembrane helix</keyword>
<feature type="transmembrane region" description="Helical" evidence="7">
    <location>
        <begin position="372"/>
        <end position="396"/>
    </location>
</feature>
<dbReference type="GO" id="GO:0022857">
    <property type="term" value="F:transmembrane transporter activity"/>
    <property type="evidence" value="ECO:0007669"/>
    <property type="project" value="TreeGrafter"/>
</dbReference>
<keyword evidence="4 7" id="KW-0812">Transmembrane</keyword>
<feature type="transmembrane region" description="Helical" evidence="7">
    <location>
        <begin position="288"/>
        <end position="310"/>
    </location>
</feature>
<organism evidence="9 10">
    <name type="scientific">Halarsenatibacter silvermanii</name>
    <dbReference type="NCBI Taxonomy" id="321763"/>
    <lineage>
        <taxon>Bacteria</taxon>
        <taxon>Bacillati</taxon>
        <taxon>Bacillota</taxon>
        <taxon>Clostridia</taxon>
        <taxon>Halanaerobiales</taxon>
        <taxon>Halarsenatibacteraceae</taxon>
        <taxon>Halarsenatibacter</taxon>
    </lineage>
</organism>
<dbReference type="InterPro" id="IPR004681">
    <property type="entry name" value="TRAP_DctM"/>
</dbReference>
<feature type="transmembrane region" description="Helical" evidence="7">
    <location>
        <begin position="234"/>
        <end position="252"/>
    </location>
</feature>
<dbReference type="InterPro" id="IPR010656">
    <property type="entry name" value="DctM"/>
</dbReference>
<feature type="transmembrane region" description="Helical" evidence="7">
    <location>
        <begin position="416"/>
        <end position="441"/>
    </location>
</feature>
<feature type="transmembrane region" description="Helical" evidence="7">
    <location>
        <begin position="164"/>
        <end position="191"/>
    </location>
</feature>
<evidence type="ECO:0000256" key="7">
    <source>
        <dbReference type="SAM" id="Phobius"/>
    </source>
</evidence>
<evidence type="ECO:0000313" key="9">
    <source>
        <dbReference type="EMBL" id="SDL26258.1"/>
    </source>
</evidence>
<evidence type="ECO:0000256" key="6">
    <source>
        <dbReference type="ARBA" id="ARBA00023136"/>
    </source>
</evidence>